<dbReference type="EMBL" id="DTHG01000081">
    <property type="protein sequence ID" value="HGW92141.1"/>
    <property type="molecule type" value="Genomic_DNA"/>
</dbReference>
<protein>
    <recommendedName>
        <fullName evidence="2">DUF4878 domain-containing protein</fullName>
    </recommendedName>
</protein>
<evidence type="ECO:0008006" key="2">
    <source>
        <dbReference type="Google" id="ProtNLM"/>
    </source>
</evidence>
<dbReference type="PROSITE" id="PS51257">
    <property type="entry name" value="PROKAR_LIPOPROTEIN"/>
    <property type="match status" value="1"/>
</dbReference>
<reference evidence="1" key="1">
    <citation type="journal article" date="2020" name="mSystems">
        <title>Genome- and Community-Level Interaction Insights into Carbon Utilization and Element Cycling Functions of Hydrothermarchaeota in Hydrothermal Sediment.</title>
        <authorList>
            <person name="Zhou Z."/>
            <person name="Liu Y."/>
            <person name="Xu W."/>
            <person name="Pan J."/>
            <person name="Luo Z.H."/>
            <person name="Li M."/>
        </authorList>
    </citation>
    <scope>NUCLEOTIDE SEQUENCE [LARGE SCALE GENOMIC DNA]</scope>
    <source>
        <strain evidence="1">SpSt-780</strain>
    </source>
</reference>
<gene>
    <name evidence="1" type="ORF">ENV67_06350</name>
</gene>
<dbReference type="AlphaFoldDB" id="A0A7C4Y5K9"/>
<comment type="caution">
    <text evidence="1">The sequence shown here is derived from an EMBL/GenBank/DDBJ whole genome shotgun (WGS) entry which is preliminary data.</text>
</comment>
<organism evidence="1">
    <name type="scientific">candidate division WOR-3 bacterium</name>
    <dbReference type="NCBI Taxonomy" id="2052148"/>
    <lineage>
        <taxon>Bacteria</taxon>
        <taxon>Bacteria division WOR-3</taxon>
    </lineage>
</organism>
<accession>A0A7C4Y5K9</accession>
<proteinExistence type="predicted"/>
<sequence>MKKIFILFIILSSISCKKNEKFKSFTAYGITIDSTTEPMKIAEVLIKALDEENDSVLKLLVAVKSEKNAIKEIYKKYYQKPREMKDENIRKLVISGWMLTYSFFEKGNTYITGDKVGEDSAFVYASGLKINGERRNMMIRMVKEDGFWKVLGGIKEF</sequence>
<evidence type="ECO:0000313" key="1">
    <source>
        <dbReference type="EMBL" id="HGW92141.1"/>
    </source>
</evidence>
<name>A0A7C4Y5K9_UNCW3</name>